<dbReference type="RefSeq" id="WP_116616667.1">
    <property type="nucleotide sequence ID" value="NZ_CAMQYP010000002.1"/>
</dbReference>
<feature type="active site" evidence="12">
    <location>
        <position position="1225"/>
    </location>
</feature>
<dbReference type="Pfam" id="PF13507">
    <property type="entry name" value="GATase_5"/>
    <property type="match status" value="1"/>
</dbReference>
<dbReference type="Pfam" id="PF02769">
    <property type="entry name" value="AIRS_C"/>
    <property type="match status" value="2"/>
</dbReference>
<dbReference type="InterPro" id="IPR036676">
    <property type="entry name" value="PurM-like_C_sf"/>
</dbReference>
<evidence type="ECO:0000256" key="6">
    <source>
        <dbReference type="ARBA" id="ARBA00022723"/>
    </source>
</evidence>
<comment type="function">
    <text evidence="12">Phosphoribosylformylglycinamidine synthase involved in the purines biosynthetic pathway. Catalyzes the ATP-dependent conversion of formylglycinamide ribonucleotide (FGAR) and glutamine to yield formylglycinamidine ribonucleotide (FGAM) and glutamate.</text>
</comment>
<dbReference type="Proteomes" id="UP000245870">
    <property type="component" value="Unassembled WGS sequence"/>
</dbReference>
<dbReference type="SMART" id="SM01211">
    <property type="entry name" value="GATase_5"/>
    <property type="match status" value="1"/>
</dbReference>
<dbReference type="PROSITE" id="PS51273">
    <property type="entry name" value="GATASE_TYPE_1"/>
    <property type="match status" value="1"/>
</dbReference>
<dbReference type="InterPro" id="IPR040707">
    <property type="entry name" value="FGAR-AT_N"/>
</dbReference>
<dbReference type="InterPro" id="IPR041609">
    <property type="entry name" value="PurL_linker"/>
</dbReference>
<dbReference type="Pfam" id="PF22689">
    <property type="entry name" value="FGAR-AT_PurM_N-like"/>
    <property type="match status" value="1"/>
</dbReference>
<keyword evidence="9 12" id="KW-0067">ATP-binding</keyword>
<evidence type="ECO:0000256" key="10">
    <source>
        <dbReference type="ARBA" id="ARBA00022842"/>
    </source>
</evidence>
<keyword evidence="5 12" id="KW-0436">Ligase</keyword>
<dbReference type="Pfam" id="PF18076">
    <property type="entry name" value="FGAR-AT_N"/>
    <property type="match status" value="1"/>
</dbReference>
<evidence type="ECO:0000259" key="15">
    <source>
        <dbReference type="Pfam" id="PF18076"/>
    </source>
</evidence>
<keyword evidence="8 12" id="KW-0658">Purine biosynthesis</keyword>
<evidence type="ECO:0000256" key="8">
    <source>
        <dbReference type="ARBA" id="ARBA00022755"/>
    </source>
</evidence>
<evidence type="ECO:0000256" key="2">
    <source>
        <dbReference type="ARBA" id="ARBA00004920"/>
    </source>
</evidence>
<gene>
    <name evidence="12" type="primary">purL</name>
    <name evidence="17" type="ORF">C7379_11211</name>
</gene>
<dbReference type="EC" id="6.3.5.3" evidence="12"/>
<accession>A0A2U0U706</accession>
<dbReference type="FunFam" id="3.40.50.880:FF:000055">
    <property type="entry name" value="Phosphoribosylformylglycinamidine synthase"/>
    <property type="match status" value="1"/>
</dbReference>
<dbReference type="SUPFAM" id="SSF109736">
    <property type="entry name" value="FGAM synthase PurL, linker domain"/>
    <property type="match status" value="1"/>
</dbReference>
<dbReference type="GO" id="GO:0005737">
    <property type="term" value="C:cytoplasm"/>
    <property type="evidence" value="ECO:0007669"/>
    <property type="project" value="UniProtKB-SubCell"/>
</dbReference>
<comment type="pathway">
    <text evidence="2 12">Purine metabolism; IMP biosynthesis via de novo pathway; 5-amino-1-(5-phospho-D-ribosyl)imidazole from N(2)-formyl-N(1)-(5-phospho-D-ribosyl)glycinamide: step 1/2.</text>
</comment>
<feature type="domain" description="FGAR-AT PurM N-terminal-like" evidence="16">
    <location>
        <begin position="611"/>
        <end position="770"/>
    </location>
</feature>
<sequence length="1265" mass="140199">MIHFFKTLKESIIAVEADHQLNGQETQKLCWLFGNAERMQVESMEGFFIGPRREMITPWSTNAVEITQNMNLAGISRIEEYFQVEREDADHDPMLQRMYHGLDQTVFTVNHEPEPIKHVDDLEKFNEEEGLALSAEEMEYLHKIEKQNGRPLTDSEIFGFAQINSEHCRHKIFGGTFVIDGKERESSLFALIKKTTKENPGKILSAYKDNVAFAQGPMIEQFAPADQTTSDYFRVEPMESVISLKAETHNFPTTVEPFNGAATGTGGEIRDRMGGGIGSWPIAGTAVYMTSYPRLAGSDEERRWEKSIEPRKWLYQTPEQILIKASNGASDFGNKFGQPLITGSVLTFEYQTSSADTSTDADAKNEGGQVYGYDKVIMLAGGVGYGKKRDCLKKEPRKGNKIVVVGGDNYRIGLGGGSVSSVDTGRYSSGIELNAVQRANPEMQKRAYNLIRALVEDDNNPVVSVHDHGSAGHLNCLSELVEECGGEIDMTKLPIGDKTLSAKEIIANESQERMGLLIDEKYLDRVQKIATRERAPIYVVGETTGDAHFSFVQGDGVKPFDLDVAQMFGHSPKTVMKDETVERRYEDVTYSVDKIDEYLNDVLRLEAVACKDWLTNKVDRSVTGKVARQQTVGALQLPLSDCGVVALDYRGKKGIATALGHAPQVAMANAAAGSVLSVAESLTNIVWAPIATDNTHPSAVRNLNLSANWMWPCRSQKGEDARLYEAVRALSDFCCELGLNVPTGKDSLSLSQQYPDGSKIIAPGTVIVTAGGEVGDVCKVVSPVMVNDKNSSFYYIDFSFDKQRLGGSAFAQALGKIGSDVPTVKNAEYFADCFNAVQALINKGWIMAGHDVSAGGLITTLLEMAFANTKGGMHVNLHDMQSENGDIVKMLFAENPGVVIQVSDNYKRELREYLEDNGIGYAKIAYATPDVRKIVVKKDDFEHEFDIDALRDVWYSTSHLLDRSQSMNGTADKRYANYKSQPISLRYHDGFKGTLSSLGLDADRWKTQTDDNRRNAPKAAIIREKGTNGDREMAYALWLAGFEVKDVMMTDLVTGRETLEDVSMVVFCGGFSNSDVLGSAKGWAGAFLYNPKAKEALDKFYAREDTLSLGICNGCQLMVELNLINPDHERRARLSHNESQKFESRFLGLDITKNNSVMLGSLSGDKLGVWVAHGEGRFKLPESEERYNVVAKYSYDEYPGNPNGSDYNVAGICSADGRHLAMMPHPERSIFPWQNAYYPSDRPADEVTPLMEAFVNARRWVEQHQ</sequence>
<proteinExistence type="inferred from homology"/>
<evidence type="ECO:0000256" key="3">
    <source>
        <dbReference type="ARBA" id="ARBA00008608"/>
    </source>
</evidence>
<dbReference type="PANTHER" id="PTHR10099">
    <property type="entry name" value="PHOSPHORIBOSYLFORMYLGLYCINAMIDINE SYNTHASE"/>
    <property type="match status" value="1"/>
</dbReference>
<dbReference type="GO" id="GO:0005524">
    <property type="term" value="F:ATP binding"/>
    <property type="evidence" value="ECO:0007669"/>
    <property type="project" value="UniProtKB-UniRule"/>
</dbReference>
<organism evidence="17 18">
    <name type="scientific">Hallella colorans</name>
    <dbReference type="NCBI Taxonomy" id="1703337"/>
    <lineage>
        <taxon>Bacteria</taxon>
        <taxon>Pseudomonadati</taxon>
        <taxon>Bacteroidota</taxon>
        <taxon>Bacteroidia</taxon>
        <taxon>Bacteroidales</taxon>
        <taxon>Prevotellaceae</taxon>
        <taxon>Hallella</taxon>
    </lineage>
</organism>
<dbReference type="InterPro" id="IPR010073">
    <property type="entry name" value="PurL_large"/>
</dbReference>
<dbReference type="Pfam" id="PF18072">
    <property type="entry name" value="FGAR-AT_linker"/>
    <property type="match status" value="1"/>
</dbReference>
<comment type="subunit">
    <text evidence="12">Monomer.</text>
</comment>
<keyword evidence="11 12" id="KW-0315">Glutamine amidotransferase</keyword>
<dbReference type="SUPFAM" id="SSF52317">
    <property type="entry name" value="Class I glutamine amidotransferase-like"/>
    <property type="match status" value="1"/>
</dbReference>
<comment type="similarity">
    <text evidence="3 12">In the N-terminal section; belongs to the FGAMS family.</text>
</comment>
<name>A0A2U0U706_9BACT</name>
<dbReference type="Gene3D" id="3.90.650.10">
    <property type="entry name" value="PurM-like C-terminal domain"/>
    <property type="match status" value="2"/>
</dbReference>
<evidence type="ECO:0000256" key="4">
    <source>
        <dbReference type="ARBA" id="ARBA00022490"/>
    </source>
</evidence>
<dbReference type="Gene3D" id="3.40.50.880">
    <property type="match status" value="1"/>
</dbReference>
<feature type="active site" description="Nucleophile" evidence="12">
    <location>
        <position position="1112"/>
    </location>
</feature>
<evidence type="ECO:0000256" key="9">
    <source>
        <dbReference type="ARBA" id="ARBA00022840"/>
    </source>
</evidence>
<feature type="binding site" evidence="12">
    <location>
        <position position="851"/>
    </location>
    <ligand>
        <name>Mg(2+)</name>
        <dbReference type="ChEBI" id="CHEBI:18420"/>
    </ligand>
</feature>
<dbReference type="EMBL" id="QENY01000012">
    <property type="protein sequence ID" value="PVX53430.1"/>
    <property type="molecule type" value="Genomic_DNA"/>
</dbReference>
<evidence type="ECO:0000256" key="5">
    <source>
        <dbReference type="ARBA" id="ARBA00022598"/>
    </source>
</evidence>
<dbReference type="AlphaFoldDB" id="A0A2U0U706"/>
<feature type="active site" evidence="12">
    <location>
        <position position="1227"/>
    </location>
</feature>
<keyword evidence="18" id="KW-1185">Reference proteome</keyword>
<evidence type="ECO:0000256" key="1">
    <source>
        <dbReference type="ARBA" id="ARBA00004496"/>
    </source>
</evidence>
<feature type="binding site" evidence="12">
    <location>
        <position position="680"/>
    </location>
    <ligand>
        <name>Mg(2+)</name>
        <dbReference type="ChEBI" id="CHEBI:18420"/>
    </ligand>
</feature>
<evidence type="ECO:0000256" key="7">
    <source>
        <dbReference type="ARBA" id="ARBA00022741"/>
    </source>
</evidence>
<dbReference type="OrthoDB" id="9804441at2"/>
<evidence type="ECO:0000259" key="16">
    <source>
        <dbReference type="Pfam" id="PF22689"/>
    </source>
</evidence>
<comment type="catalytic activity">
    <reaction evidence="12">
        <text>N(2)-formyl-N(1)-(5-phospho-beta-D-ribosyl)glycinamide + L-glutamine + ATP + H2O = 2-formamido-N(1)-(5-O-phospho-beta-D-ribosyl)acetamidine + L-glutamate + ADP + phosphate + H(+)</text>
        <dbReference type="Rhea" id="RHEA:17129"/>
        <dbReference type="ChEBI" id="CHEBI:15377"/>
        <dbReference type="ChEBI" id="CHEBI:15378"/>
        <dbReference type="ChEBI" id="CHEBI:29985"/>
        <dbReference type="ChEBI" id="CHEBI:30616"/>
        <dbReference type="ChEBI" id="CHEBI:43474"/>
        <dbReference type="ChEBI" id="CHEBI:58359"/>
        <dbReference type="ChEBI" id="CHEBI:147286"/>
        <dbReference type="ChEBI" id="CHEBI:147287"/>
        <dbReference type="ChEBI" id="CHEBI:456216"/>
        <dbReference type="EC" id="6.3.5.3"/>
    </reaction>
</comment>
<dbReference type="InterPro" id="IPR036921">
    <property type="entry name" value="PurM-like_N_sf"/>
</dbReference>
<dbReference type="Gene3D" id="3.30.1330.10">
    <property type="entry name" value="PurM-like, N-terminal domain"/>
    <property type="match status" value="2"/>
</dbReference>
<comment type="caution">
    <text evidence="17">The sequence shown here is derived from an EMBL/GenBank/DDBJ whole genome shotgun (WGS) entry which is preliminary data.</text>
</comment>
<protein>
    <recommendedName>
        <fullName evidence="12">Phosphoribosylformylglycinamidine synthase</fullName>
        <shortName evidence="12">FGAM synthase</shortName>
        <shortName evidence="12">FGAMS</shortName>
        <ecNumber evidence="12">6.3.5.3</ecNumber>
    </recommendedName>
    <alternativeName>
        <fullName evidence="12">Formylglycinamide ribonucleotide amidotransferase</fullName>
        <shortName evidence="12">FGAR amidotransferase</shortName>
        <shortName evidence="12">FGAR-AT</shortName>
    </alternativeName>
</protein>
<evidence type="ECO:0000256" key="11">
    <source>
        <dbReference type="ARBA" id="ARBA00022962"/>
    </source>
</evidence>
<dbReference type="InterPro" id="IPR029062">
    <property type="entry name" value="Class_I_gatase-like"/>
</dbReference>
<dbReference type="HAMAP" id="MF_00419">
    <property type="entry name" value="PurL_1"/>
    <property type="match status" value="1"/>
</dbReference>
<dbReference type="InterPro" id="IPR055181">
    <property type="entry name" value="FGAR-AT_PurM_N-like"/>
</dbReference>
<dbReference type="GO" id="GO:0006189">
    <property type="term" value="P:'de novo' IMP biosynthetic process"/>
    <property type="evidence" value="ECO:0007669"/>
    <property type="project" value="UniProtKB-UniRule"/>
</dbReference>
<dbReference type="CDD" id="cd01740">
    <property type="entry name" value="GATase1_FGAR_AT"/>
    <property type="match status" value="1"/>
</dbReference>
<feature type="domain" description="Phosphoribosylformylglycinamidine synthase N-terminal" evidence="15">
    <location>
        <begin position="14"/>
        <end position="85"/>
    </location>
</feature>
<evidence type="ECO:0000256" key="12">
    <source>
        <dbReference type="HAMAP-Rule" id="MF_00419"/>
    </source>
</evidence>
<dbReference type="GO" id="GO:0004642">
    <property type="term" value="F:phosphoribosylformylglycinamidine synthase activity"/>
    <property type="evidence" value="ECO:0007669"/>
    <property type="project" value="UniProtKB-UniRule"/>
</dbReference>
<comment type="caution">
    <text evidence="12">Lacks conserved residue(s) required for the propagation of feature annotation.</text>
</comment>
<dbReference type="FunFam" id="3.90.650.10:FF:000018">
    <property type="entry name" value="Phosphoribosylformylglycinamidine synthase"/>
    <property type="match status" value="1"/>
</dbReference>
<feature type="domain" description="PurM-like C-terminal" evidence="13">
    <location>
        <begin position="397"/>
        <end position="550"/>
    </location>
</feature>
<evidence type="ECO:0000313" key="18">
    <source>
        <dbReference type="Proteomes" id="UP000245870"/>
    </source>
</evidence>
<evidence type="ECO:0000259" key="14">
    <source>
        <dbReference type="Pfam" id="PF18072"/>
    </source>
</evidence>
<dbReference type="UniPathway" id="UPA00074">
    <property type="reaction ID" value="UER00128"/>
</dbReference>
<comment type="subcellular location">
    <subcellularLocation>
        <location evidence="1 12">Cytoplasm</location>
    </subcellularLocation>
</comment>
<feature type="domain" description="Phosphoribosylformylglycinamidine synthase linker" evidence="14">
    <location>
        <begin position="122"/>
        <end position="171"/>
    </location>
</feature>
<dbReference type="InterPro" id="IPR010918">
    <property type="entry name" value="PurM-like_C_dom"/>
</dbReference>
<dbReference type="SUPFAM" id="SSF56042">
    <property type="entry name" value="PurM C-terminal domain-like"/>
    <property type="match status" value="2"/>
</dbReference>
<dbReference type="Gene3D" id="1.10.8.750">
    <property type="entry name" value="Phosphoribosylformylglycinamidine synthase, linker domain"/>
    <property type="match status" value="1"/>
</dbReference>
<keyword evidence="10 12" id="KW-0460">Magnesium</keyword>
<keyword evidence="7 12" id="KW-0547">Nucleotide-binding</keyword>
<dbReference type="InterPro" id="IPR036604">
    <property type="entry name" value="PurS-like_sf"/>
</dbReference>
<dbReference type="PANTHER" id="PTHR10099:SF1">
    <property type="entry name" value="PHOSPHORIBOSYLFORMYLGLYCINAMIDINE SYNTHASE"/>
    <property type="match status" value="1"/>
</dbReference>
<reference evidence="17 18" key="1">
    <citation type="submission" date="2018-05" db="EMBL/GenBank/DDBJ databases">
        <title>Genomic Encyclopedia of Type Strains, Phase IV (KMG-IV): sequencing the most valuable type-strain genomes for metagenomic binning, comparative biology and taxonomic classification.</title>
        <authorList>
            <person name="Goeker M."/>
        </authorList>
    </citation>
    <scope>NUCLEOTIDE SEQUENCE [LARGE SCALE GENOMIC DNA]</scope>
    <source>
        <strain evidence="17 18">DSM 100333</strain>
    </source>
</reference>
<dbReference type="CDD" id="cd02204">
    <property type="entry name" value="PurL_repeat2"/>
    <property type="match status" value="1"/>
</dbReference>
<feature type="binding site" evidence="12">
    <location>
        <position position="641"/>
    </location>
    <ligand>
        <name>Mg(2+)</name>
        <dbReference type="ChEBI" id="CHEBI:18420"/>
    </ligand>
</feature>
<keyword evidence="4 12" id="KW-0963">Cytoplasm</keyword>
<evidence type="ECO:0000259" key="13">
    <source>
        <dbReference type="Pfam" id="PF02769"/>
    </source>
</evidence>
<dbReference type="SUPFAM" id="SSF82697">
    <property type="entry name" value="PurS-like"/>
    <property type="match status" value="1"/>
</dbReference>
<dbReference type="SUPFAM" id="SSF55326">
    <property type="entry name" value="PurM N-terminal domain-like"/>
    <property type="match status" value="2"/>
</dbReference>
<feature type="domain" description="PurM-like C-terminal" evidence="13">
    <location>
        <begin position="805"/>
        <end position="935"/>
    </location>
</feature>
<feature type="binding site" evidence="12">
    <location>
        <position position="684"/>
    </location>
    <ligand>
        <name>Mg(2+)</name>
        <dbReference type="ChEBI" id="CHEBI:18420"/>
    </ligand>
</feature>
<dbReference type="GO" id="GO:0046872">
    <property type="term" value="F:metal ion binding"/>
    <property type="evidence" value="ECO:0007669"/>
    <property type="project" value="UniProtKB-KW"/>
</dbReference>
<keyword evidence="6 12" id="KW-0479">Metal-binding</keyword>
<feature type="binding site" evidence="12">
    <location>
        <position position="853"/>
    </location>
    <ligand>
        <name>ATP</name>
        <dbReference type="ChEBI" id="CHEBI:30616"/>
    </ligand>
</feature>
<evidence type="ECO:0000313" key="17">
    <source>
        <dbReference type="EMBL" id="PVX53430.1"/>
    </source>
</evidence>
<dbReference type="NCBIfam" id="NF003672">
    <property type="entry name" value="PRK05297.1"/>
    <property type="match status" value="1"/>
</dbReference>